<evidence type="ECO:0000313" key="4">
    <source>
        <dbReference type="EMBL" id="GMI58262.1"/>
    </source>
</evidence>
<dbReference type="Gene3D" id="3.40.50.150">
    <property type="entry name" value="Vaccinia Virus protein VP39"/>
    <property type="match status" value="1"/>
</dbReference>
<keyword evidence="1" id="KW-0489">Methyltransferase</keyword>
<feature type="signal peptide" evidence="3">
    <location>
        <begin position="1"/>
        <end position="15"/>
    </location>
</feature>
<evidence type="ECO:0000256" key="2">
    <source>
        <dbReference type="ARBA" id="ARBA00022679"/>
    </source>
</evidence>
<keyword evidence="5" id="KW-1185">Reference proteome</keyword>
<dbReference type="Proteomes" id="UP001165060">
    <property type="component" value="Unassembled WGS sequence"/>
</dbReference>
<dbReference type="SUPFAM" id="SSF53335">
    <property type="entry name" value="S-adenosyl-L-methionine-dependent methyltransferases"/>
    <property type="match status" value="1"/>
</dbReference>
<dbReference type="Pfam" id="PF04989">
    <property type="entry name" value="RMNT_CmcI"/>
    <property type="match status" value="1"/>
</dbReference>
<sequence>MRLFAAVLLPACLAAEQTTTYLSQISYPPSSPNPSLRSPASQHNTSLVFSLDDTDMSLSFPCSTPDELVAQQLCASLLSHVPDCLSTITTTTSQAKARPPAEGGCSRSLEDWLDQPVSDFLTALQWIILEESLYMGVKTWKFPLDSWVYMELMHANPPDVLIEVGNRFGGSALMWAHLFDQMGVGTRIIAVDIDHSEVHELARAHPRITWVENDAPLAFPVVRDMIKTTDTVMLVEDASHNHLQTLEIMEMYGGLVTPGQWMIIEDTILHNGVRNDMFEDVGAFQSVKDFLASPRGCAWTQHRHKERYIVTWNPTGFMQKAEAGGACYGEPPHGDLGLAESWGELTSDPEGRTGDMLEWEKVTPLAAEGAKEVEAAVVRGLGVGVVGQALDAGTVEHFRGLAENRNGPVCDEAFAPLVSNLGVLEMVGGILGNGFRADGVEVKVVQPGQAGGLGAGKEATPKNFPASVEVVYMLDDFTAVNGAPFVVPDAYEGKGVEGGGEGAKFVTGAAGSIAFVNGGVAGGTAPNYTDKPRVAVSVRYVRSFVGATSECPLT</sequence>
<evidence type="ECO:0000256" key="3">
    <source>
        <dbReference type="SAM" id="SignalP"/>
    </source>
</evidence>
<evidence type="ECO:0000313" key="5">
    <source>
        <dbReference type="Proteomes" id="UP001165060"/>
    </source>
</evidence>
<dbReference type="SUPFAM" id="SSF51197">
    <property type="entry name" value="Clavaminate synthase-like"/>
    <property type="match status" value="1"/>
</dbReference>
<name>A0ABQ6ND41_9STRA</name>
<evidence type="ECO:0008006" key="6">
    <source>
        <dbReference type="Google" id="ProtNLM"/>
    </source>
</evidence>
<accession>A0ABQ6ND41</accession>
<dbReference type="PANTHER" id="PTHR40048">
    <property type="entry name" value="RHAMNOSYL O-METHYLTRANSFERASE"/>
    <property type="match status" value="1"/>
</dbReference>
<keyword evidence="2" id="KW-0808">Transferase</keyword>
<dbReference type="InterPro" id="IPR029063">
    <property type="entry name" value="SAM-dependent_MTases_sf"/>
</dbReference>
<dbReference type="Gene3D" id="2.60.120.620">
    <property type="entry name" value="q2cbj1_9rhob like domain"/>
    <property type="match status" value="1"/>
</dbReference>
<gene>
    <name evidence="4" type="ORF">TeGR_g1347</name>
</gene>
<dbReference type="PANTHER" id="PTHR40048:SF1">
    <property type="entry name" value="RHAMNOSYL O-METHYLTRANSFERASE"/>
    <property type="match status" value="1"/>
</dbReference>
<feature type="chain" id="PRO_5045791362" description="Rhamnosyl O-methyltransferase" evidence="3">
    <location>
        <begin position="16"/>
        <end position="554"/>
    </location>
</feature>
<dbReference type="EMBL" id="BRYB01006464">
    <property type="protein sequence ID" value="GMI58262.1"/>
    <property type="molecule type" value="Genomic_DNA"/>
</dbReference>
<organism evidence="4 5">
    <name type="scientific">Tetraparma gracilis</name>
    <dbReference type="NCBI Taxonomy" id="2962635"/>
    <lineage>
        <taxon>Eukaryota</taxon>
        <taxon>Sar</taxon>
        <taxon>Stramenopiles</taxon>
        <taxon>Ochrophyta</taxon>
        <taxon>Bolidophyceae</taxon>
        <taxon>Parmales</taxon>
        <taxon>Triparmaceae</taxon>
        <taxon>Tetraparma</taxon>
    </lineage>
</organism>
<protein>
    <recommendedName>
        <fullName evidence="6">Rhamnosyl O-methyltransferase</fullName>
    </recommendedName>
</protein>
<dbReference type="InterPro" id="IPR007072">
    <property type="entry name" value="RNMT_CmcI"/>
</dbReference>
<comment type="caution">
    <text evidence="4">The sequence shown here is derived from an EMBL/GenBank/DDBJ whole genome shotgun (WGS) entry which is preliminary data.</text>
</comment>
<reference evidence="4 5" key="1">
    <citation type="journal article" date="2023" name="Commun. Biol.">
        <title>Genome analysis of Parmales, the sister group of diatoms, reveals the evolutionary specialization of diatoms from phago-mixotrophs to photoautotrophs.</title>
        <authorList>
            <person name="Ban H."/>
            <person name="Sato S."/>
            <person name="Yoshikawa S."/>
            <person name="Yamada K."/>
            <person name="Nakamura Y."/>
            <person name="Ichinomiya M."/>
            <person name="Sato N."/>
            <person name="Blanc-Mathieu R."/>
            <person name="Endo H."/>
            <person name="Kuwata A."/>
            <person name="Ogata H."/>
        </authorList>
    </citation>
    <scope>NUCLEOTIDE SEQUENCE [LARGE SCALE GENOMIC DNA]</scope>
</reference>
<proteinExistence type="predicted"/>
<keyword evidence="3" id="KW-0732">Signal</keyword>
<evidence type="ECO:0000256" key="1">
    <source>
        <dbReference type="ARBA" id="ARBA00022603"/>
    </source>
</evidence>